<organism evidence="3 4">
    <name type="scientific">Phytophthora megakarya</name>
    <dbReference type="NCBI Taxonomy" id="4795"/>
    <lineage>
        <taxon>Eukaryota</taxon>
        <taxon>Sar</taxon>
        <taxon>Stramenopiles</taxon>
        <taxon>Oomycota</taxon>
        <taxon>Peronosporomycetes</taxon>
        <taxon>Peronosporales</taxon>
        <taxon>Peronosporaceae</taxon>
        <taxon>Phytophthora</taxon>
    </lineage>
</organism>
<reference evidence="4" key="1">
    <citation type="submission" date="2017-03" db="EMBL/GenBank/DDBJ databases">
        <title>Phytopthora megakarya and P. palmivora, two closely related causual agents of cacao black pod achieved similar genome size and gene model numbers by different mechanisms.</title>
        <authorList>
            <person name="Ali S."/>
            <person name="Shao J."/>
            <person name="Larry D.J."/>
            <person name="Kronmiller B."/>
            <person name="Shen D."/>
            <person name="Strem M.D."/>
            <person name="Melnick R.L."/>
            <person name="Guiltinan M.J."/>
            <person name="Tyler B.M."/>
            <person name="Meinhardt L.W."/>
            <person name="Bailey B.A."/>
        </authorList>
    </citation>
    <scope>NUCLEOTIDE SEQUENCE [LARGE SCALE GENOMIC DNA]</scope>
    <source>
        <strain evidence="4">zdho120</strain>
    </source>
</reference>
<evidence type="ECO:0000259" key="2">
    <source>
        <dbReference type="Pfam" id="PF17919"/>
    </source>
</evidence>
<name>A0A225WQK8_9STRA</name>
<protein>
    <submittedName>
        <fullName evidence="3">Reverse transcriptase</fullName>
    </submittedName>
</protein>
<feature type="domain" description="Reverse transcriptase/retrotransposon-derived protein RNase H-like" evidence="2">
    <location>
        <begin position="58"/>
        <end position="129"/>
    </location>
</feature>
<keyword evidence="1" id="KW-1133">Transmembrane helix</keyword>
<comment type="caution">
    <text evidence="3">The sequence shown here is derived from an EMBL/GenBank/DDBJ whole genome shotgun (WGS) entry which is preliminary data.</text>
</comment>
<dbReference type="GO" id="GO:0003964">
    <property type="term" value="F:RNA-directed DNA polymerase activity"/>
    <property type="evidence" value="ECO:0007669"/>
    <property type="project" value="UniProtKB-KW"/>
</dbReference>
<keyword evidence="1" id="KW-0812">Transmembrane</keyword>
<feature type="transmembrane region" description="Helical" evidence="1">
    <location>
        <begin position="172"/>
        <end position="194"/>
    </location>
</feature>
<dbReference type="Pfam" id="PF17919">
    <property type="entry name" value="RT_RNaseH_2"/>
    <property type="match status" value="2"/>
</dbReference>
<keyword evidence="1" id="KW-0472">Membrane</keyword>
<dbReference type="AlphaFoldDB" id="A0A225WQK8"/>
<keyword evidence="4" id="KW-1185">Reference proteome</keyword>
<keyword evidence="3" id="KW-0548">Nucleotidyltransferase</keyword>
<evidence type="ECO:0000313" key="4">
    <source>
        <dbReference type="Proteomes" id="UP000198211"/>
    </source>
</evidence>
<accession>A0A225WQK8</accession>
<keyword evidence="3" id="KW-0808">Transferase</keyword>
<dbReference type="SUPFAM" id="SSF56672">
    <property type="entry name" value="DNA/RNA polymerases"/>
    <property type="match status" value="2"/>
</dbReference>
<dbReference type="OrthoDB" id="123497at2759"/>
<evidence type="ECO:0000313" key="3">
    <source>
        <dbReference type="EMBL" id="OWZ19297.1"/>
    </source>
</evidence>
<gene>
    <name evidence="3" type="ORF">PHMEG_0006480</name>
</gene>
<dbReference type="Proteomes" id="UP000198211">
    <property type="component" value="Unassembled WGS sequence"/>
</dbReference>
<keyword evidence="3" id="KW-0695">RNA-directed DNA polymerase</keyword>
<evidence type="ECO:0000256" key="1">
    <source>
        <dbReference type="SAM" id="Phobius"/>
    </source>
</evidence>
<proteinExistence type="predicted"/>
<dbReference type="InterPro" id="IPR043502">
    <property type="entry name" value="DNA/RNA_pol_sf"/>
</dbReference>
<feature type="domain" description="Reverse transcriptase/retrotransposon-derived protein RNase H-like" evidence="2">
    <location>
        <begin position="2"/>
        <end position="49"/>
    </location>
</feature>
<dbReference type="PANTHER" id="PTHR34072">
    <property type="entry name" value="ENZYMATIC POLYPROTEIN-RELATED"/>
    <property type="match status" value="1"/>
</dbReference>
<dbReference type="InterPro" id="IPR041577">
    <property type="entry name" value="RT_RNaseH_2"/>
</dbReference>
<sequence>MEQVEVFRAIKHRLTYPPVLAHPDSPLPFNVKTDASDYAVGGYLFQHARTLQDASAQNEQVEAFRAIKHRLTYPPVLAHPDSPLPFKVKTDASDYAVGGYLFQLNSKGHDGLLSTEVAKFSTSERVYPMQRTIGRAARRHQIKLFGITCIYDLQFSSNTNGCIMKAERLAHYYVILGWTKAIAFVFFPTLIFAMPFSSVAVSLHEVTMGR</sequence>
<dbReference type="EMBL" id="NBNE01000460">
    <property type="protein sequence ID" value="OWZ19297.1"/>
    <property type="molecule type" value="Genomic_DNA"/>
</dbReference>